<feature type="domain" description="Sema" evidence="2">
    <location>
        <begin position="27"/>
        <end position="97"/>
    </location>
</feature>
<sequence>MTVTVTLSSREFTLPCQGPLDPEIAGCNEKLQTIGEDFCGLDVNTPLGGEDPMEGTPVLTFDKHLTAVAATSTGDYTVVFVGTSKGHLKKRSPRDSHDSMGEEGRFHEKRWSIAFKEGILRVVDGTDFELEGSGGFALDVVPELAVLGPFSSRCSGIVSQPIDEINDQEHRGGISENRAERRPGGMGMELEGLDLEGRRRVWRKRRFEEGSPRISGYTQNALGITRDWDDEEISSLGRSMLYG</sequence>
<accession>A0A310SSY1</accession>
<evidence type="ECO:0000313" key="3">
    <source>
        <dbReference type="EMBL" id="OAD59452.1"/>
    </source>
</evidence>
<evidence type="ECO:0000256" key="1">
    <source>
        <dbReference type="ARBA" id="ARBA00022782"/>
    </source>
</evidence>
<dbReference type="EMBL" id="KQ760672">
    <property type="protein sequence ID" value="OAD59452.1"/>
    <property type="molecule type" value="Genomic_DNA"/>
</dbReference>
<keyword evidence="4" id="KW-1185">Reference proteome</keyword>
<keyword evidence="1" id="KW-0221">Differentiation</keyword>
<dbReference type="SUPFAM" id="SSF101912">
    <property type="entry name" value="Sema domain"/>
    <property type="match status" value="1"/>
</dbReference>
<dbReference type="InterPro" id="IPR036352">
    <property type="entry name" value="Semap_dom_sf"/>
</dbReference>
<reference evidence="3 4" key="1">
    <citation type="submission" date="2015-07" db="EMBL/GenBank/DDBJ databases">
        <title>The genome of Eufriesea mexicana.</title>
        <authorList>
            <person name="Pan H."/>
            <person name="Kapheim K."/>
        </authorList>
    </citation>
    <scope>NUCLEOTIDE SEQUENCE [LARGE SCALE GENOMIC DNA]</scope>
    <source>
        <strain evidence="3">0111107269</strain>
        <tissue evidence="3">Whole body</tissue>
    </source>
</reference>
<dbReference type="OrthoDB" id="125363at2759"/>
<organism evidence="3 4">
    <name type="scientific">Eufriesea mexicana</name>
    <dbReference type="NCBI Taxonomy" id="516756"/>
    <lineage>
        <taxon>Eukaryota</taxon>
        <taxon>Metazoa</taxon>
        <taxon>Ecdysozoa</taxon>
        <taxon>Arthropoda</taxon>
        <taxon>Hexapoda</taxon>
        <taxon>Insecta</taxon>
        <taxon>Pterygota</taxon>
        <taxon>Neoptera</taxon>
        <taxon>Endopterygota</taxon>
        <taxon>Hymenoptera</taxon>
        <taxon>Apocrita</taxon>
        <taxon>Aculeata</taxon>
        <taxon>Apoidea</taxon>
        <taxon>Anthophila</taxon>
        <taxon>Apidae</taxon>
        <taxon>Eufriesea</taxon>
    </lineage>
</organism>
<evidence type="ECO:0000313" key="4">
    <source>
        <dbReference type="Proteomes" id="UP000250275"/>
    </source>
</evidence>
<evidence type="ECO:0000259" key="2">
    <source>
        <dbReference type="Pfam" id="PF01403"/>
    </source>
</evidence>
<dbReference type="InterPro" id="IPR001627">
    <property type="entry name" value="Semap_dom"/>
</dbReference>
<name>A0A310SSY1_9HYME</name>
<gene>
    <name evidence="3" type="ORF">WN48_09090</name>
</gene>
<proteinExistence type="predicted"/>
<dbReference type="AlphaFoldDB" id="A0A310SSY1"/>
<dbReference type="Pfam" id="PF01403">
    <property type="entry name" value="Sema"/>
    <property type="match status" value="1"/>
</dbReference>
<dbReference type="InterPro" id="IPR015943">
    <property type="entry name" value="WD40/YVTN_repeat-like_dom_sf"/>
</dbReference>
<protein>
    <submittedName>
        <fullName evidence="3">Plexin A3</fullName>
    </submittedName>
</protein>
<dbReference type="Gene3D" id="2.130.10.10">
    <property type="entry name" value="YVTN repeat-like/Quinoprotein amine dehydrogenase"/>
    <property type="match status" value="1"/>
</dbReference>
<dbReference type="Proteomes" id="UP000250275">
    <property type="component" value="Unassembled WGS sequence"/>
</dbReference>
<dbReference type="GO" id="GO:0030154">
    <property type="term" value="P:cell differentiation"/>
    <property type="evidence" value="ECO:0007669"/>
    <property type="project" value="UniProtKB-KW"/>
</dbReference>